<dbReference type="Proteomes" id="UP001165565">
    <property type="component" value="Unassembled WGS sequence"/>
</dbReference>
<dbReference type="AlphaFoldDB" id="A0AA41Z931"/>
<dbReference type="EMBL" id="JANFAV010000004">
    <property type="protein sequence ID" value="MCW6534841.1"/>
    <property type="molecule type" value="Genomic_DNA"/>
</dbReference>
<evidence type="ECO:0000313" key="3">
    <source>
        <dbReference type="Proteomes" id="UP001165565"/>
    </source>
</evidence>
<dbReference type="RefSeq" id="WP_265268653.1">
    <property type="nucleotide sequence ID" value="NZ_JANFAV010000004.1"/>
</dbReference>
<gene>
    <name evidence="2" type="ORF">NEE01_08590</name>
</gene>
<dbReference type="GO" id="GO:0003677">
    <property type="term" value="F:DNA binding"/>
    <property type="evidence" value="ECO:0007669"/>
    <property type="project" value="InterPro"/>
</dbReference>
<protein>
    <submittedName>
        <fullName evidence="2">Helix-turn-helix transcriptional regulator</fullName>
    </submittedName>
</protein>
<evidence type="ECO:0000313" key="2">
    <source>
        <dbReference type="EMBL" id="MCW6534841.1"/>
    </source>
</evidence>
<keyword evidence="3" id="KW-1185">Reference proteome</keyword>
<dbReference type="Gene3D" id="1.10.260.40">
    <property type="entry name" value="lambda repressor-like DNA-binding domains"/>
    <property type="match status" value="1"/>
</dbReference>
<dbReference type="InterPro" id="IPR010982">
    <property type="entry name" value="Lambda_DNA-bd_dom_sf"/>
</dbReference>
<reference evidence="2" key="1">
    <citation type="submission" date="2022-06" db="EMBL/GenBank/DDBJ databases">
        <title>Sphingomonas sp. nov. isolated from rhizosphere soil of tomato.</title>
        <authorList>
            <person name="Dong H."/>
            <person name="Gao R."/>
        </authorList>
    </citation>
    <scope>NUCLEOTIDE SEQUENCE</scope>
    <source>
        <strain evidence="2">MMSM24</strain>
    </source>
</reference>
<proteinExistence type="predicted"/>
<dbReference type="PROSITE" id="PS50943">
    <property type="entry name" value="HTH_CROC1"/>
    <property type="match status" value="1"/>
</dbReference>
<name>A0AA41Z931_9SPHN</name>
<comment type="caution">
    <text evidence="2">The sequence shown here is derived from an EMBL/GenBank/DDBJ whole genome shotgun (WGS) entry which is preliminary data.</text>
</comment>
<accession>A0AA41Z931</accession>
<dbReference type="SMART" id="SM00530">
    <property type="entry name" value="HTH_XRE"/>
    <property type="match status" value="1"/>
</dbReference>
<evidence type="ECO:0000259" key="1">
    <source>
        <dbReference type="PROSITE" id="PS50943"/>
    </source>
</evidence>
<sequence length="247" mass="27510">MNRSPGQEALLAVLRRHLRGAGWSVRRIAEALAASEPTIKRWLAGRGLTLDRLEALAGLCDVSLADLVRESEAPPPHLANELTLAQEKALSEDILLSFLFIAILSGENWQELAQDLAIPGATMEAMLGRLYKLALIDRLPGGRARTRINPHIVWRKLPMRRQFELQMKRQFLEMDFSADDAVYGSTVIKLSEAGAAQMAEMIERHRRELSALAVADRAESHLPRGWHAVLSAARPLDLTQLREMSQG</sequence>
<feature type="domain" description="HTH cro/C1-type" evidence="1">
    <location>
        <begin position="14"/>
        <end position="67"/>
    </location>
</feature>
<dbReference type="CDD" id="cd00093">
    <property type="entry name" value="HTH_XRE"/>
    <property type="match status" value="1"/>
</dbReference>
<dbReference type="InterPro" id="IPR001387">
    <property type="entry name" value="Cro/C1-type_HTH"/>
</dbReference>
<dbReference type="SUPFAM" id="SSF47413">
    <property type="entry name" value="lambda repressor-like DNA-binding domains"/>
    <property type="match status" value="1"/>
</dbReference>
<organism evidence="2 3">
    <name type="scientific">Sphingomonas lycopersici</name>
    <dbReference type="NCBI Taxonomy" id="2951807"/>
    <lineage>
        <taxon>Bacteria</taxon>
        <taxon>Pseudomonadati</taxon>
        <taxon>Pseudomonadota</taxon>
        <taxon>Alphaproteobacteria</taxon>
        <taxon>Sphingomonadales</taxon>
        <taxon>Sphingomonadaceae</taxon>
        <taxon>Sphingomonas</taxon>
    </lineage>
</organism>